<protein>
    <submittedName>
        <fullName evidence="1">Uncharacterized protein</fullName>
    </submittedName>
</protein>
<dbReference type="Proteomes" id="UP000478571">
    <property type="component" value="Unassembled WGS sequence"/>
</dbReference>
<dbReference type="EMBL" id="WWEU01000002">
    <property type="protein sequence ID" value="MYM58745.1"/>
    <property type="molecule type" value="Genomic_DNA"/>
</dbReference>
<sequence>MRIQPSLTHHQVGKPSNKADATFHCRSIANLKTNAVANKVKFFESQISQNYKANLTCQIIEKGLEKDLANASNPLTNEIVYYTRPQPLVKRSIQLLQSTLGSMFNRAELETNLSRPTLTYGNLASDLTSMLDLRGVDDIYIDEGEKSFASGEKCIDITLPNDSMLEMTMDHAKKEVTISQAGYFHNDDKVSLQVVKQLIQELLNDYKLKLE</sequence>
<proteinExistence type="predicted"/>
<name>A0A6L8LSL7_9VIBR</name>
<gene>
    <name evidence="1" type="ORF">GTG28_05880</name>
</gene>
<accession>A0A6L8LSL7</accession>
<dbReference type="RefSeq" id="WP_160927912.1">
    <property type="nucleotide sequence ID" value="NZ_WWEU01000002.1"/>
</dbReference>
<evidence type="ECO:0000313" key="2">
    <source>
        <dbReference type="Proteomes" id="UP000478571"/>
    </source>
</evidence>
<organism evidence="1 2">
    <name type="scientific">Vibrio tetraodonis subsp. pristinus</name>
    <dbReference type="NCBI Taxonomy" id="2695891"/>
    <lineage>
        <taxon>Bacteria</taxon>
        <taxon>Pseudomonadati</taxon>
        <taxon>Pseudomonadota</taxon>
        <taxon>Gammaproteobacteria</taxon>
        <taxon>Vibrionales</taxon>
        <taxon>Vibrionaceae</taxon>
        <taxon>Vibrio</taxon>
    </lineage>
</organism>
<comment type="caution">
    <text evidence="1">The sequence shown here is derived from an EMBL/GenBank/DDBJ whole genome shotgun (WGS) entry which is preliminary data.</text>
</comment>
<evidence type="ECO:0000313" key="1">
    <source>
        <dbReference type="EMBL" id="MYM58745.1"/>
    </source>
</evidence>
<dbReference type="AlphaFoldDB" id="A0A6L8LSL7"/>
<reference evidence="1 2" key="1">
    <citation type="submission" date="2020-01" db="EMBL/GenBank/DDBJ databases">
        <title>Draft Genome Sequence of Vibrio sp. strain OCN044, Isolated from a Healthy Coral at Palmyra Atoll.</title>
        <authorList>
            <person name="Videau P."/>
            <person name="Loughran R."/>
            <person name="Esquivel A."/>
            <person name="Deadmond M."/>
            <person name="Paddock B.E."/>
            <person name="Saw J.H."/>
            <person name="Ushijima B."/>
        </authorList>
    </citation>
    <scope>NUCLEOTIDE SEQUENCE [LARGE SCALE GENOMIC DNA]</scope>
    <source>
        <strain evidence="1 2">OCN044</strain>
    </source>
</reference>
<keyword evidence="2" id="KW-1185">Reference proteome</keyword>